<keyword evidence="8" id="KW-1133">Transmembrane helix</keyword>
<dbReference type="Pfam" id="PF01343">
    <property type="entry name" value="Peptidase_S49"/>
    <property type="match status" value="2"/>
</dbReference>
<dbReference type="GO" id="GO:0006465">
    <property type="term" value="P:signal peptide processing"/>
    <property type="evidence" value="ECO:0007669"/>
    <property type="project" value="InterPro"/>
</dbReference>
<dbReference type="OrthoDB" id="9764363at2"/>
<feature type="domain" description="Peptidase S49" evidence="9">
    <location>
        <begin position="386"/>
        <end position="535"/>
    </location>
</feature>
<sequence length="612" mass="68374">MFSRLWKIINTSRIIFLNLVFFLFVVILVSALLDDSDQVKVPESAALVLNLKGDLVEQKRYVDPMDKLLQESMGQEEDRPEILITDVIEVINKAKRDDRIKTLVIYPQNLTRAGLHHLQLITDAVVEFKESGKEVIAFADYYSQDQYYLAASADKVWMNPNGMMLLEGYGRYRVYFKEALDKLKITQHVFKVGTYKSAVEPYIRNDMSDAAKEANKAWLDQLWGNYKRDIAKFRNLNVTEFDEKAGQLLEKLNQANGSFAEYALRAGLVDELRTREEIRKDMISKVGQSSEHSSFNQISFKEYLAATKDPFPMENPATDKVAIVVAKGTILNGHQKPGTIGGDSTAKLLRKARLDKQVKAVVLRVDSPGGSAFASEIIRQEVELLKAAGKPVVASMANYAASGGYWISASANQIWASENTITGSIGIFGMFMTFEKSLSELGINTDGIGTTDFSGFSPTQELKPEIGAIIQTSIERGYQDFLTLVAENRDMTTEQVDKIAQGRVWTGAKAKELGLVDELGDLDDAVAAAAKLASLKQYDRKLIERELSPKDLFLQNLLDNADALLPSATTDTFEGNKTLQSMIHKLRTEFERVNQLNDPQGIYSFCLTCEIN</sequence>
<proteinExistence type="inferred from homology"/>
<feature type="active site" description="Nucleophile" evidence="7">
    <location>
        <position position="402"/>
    </location>
</feature>
<evidence type="ECO:0000256" key="4">
    <source>
        <dbReference type="ARBA" id="ARBA00022801"/>
    </source>
</evidence>
<evidence type="ECO:0000256" key="8">
    <source>
        <dbReference type="SAM" id="Phobius"/>
    </source>
</evidence>
<evidence type="ECO:0000256" key="7">
    <source>
        <dbReference type="PIRSR" id="PIRSR001217-1"/>
    </source>
</evidence>
<keyword evidence="11" id="KW-1185">Reference proteome</keyword>
<comment type="caution">
    <text evidence="10">The sequence shown here is derived from an EMBL/GenBank/DDBJ whole genome shotgun (WGS) entry which is preliminary data.</text>
</comment>
<dbReference type="PANTHER" id="PTHR33209">
    <property type="entry name" value="PROTEASE 4"/>
    <property type="match status" value="1"/>
</dbReference>
<dbReference type="PANTHER" id="PTHR33209:SF1">
    <property type="entry name" value="PEPTIDASE S49 DOMAIN-CONTAINING PROTEIN"/>
    <property type="match status" value="1"/>
</dbReference>
<gene>
    <name evidence="10" type="primary">sppA</name>
    <name evidence="10" type="ORF">E8M12_10245</name>
</gene>
<dbReference type="GO" id="GO:0016020">
    <property type="term" value="C:membrane"/>
    <property type="evidence" value="ECO:0007669"/>
    <property type="project" value="UniProtKB-SubCell"/>
</dbReference>
<protein>
    <submittedName>
        <fullName evidence="10">Signal peptide peptidase SppA</fullName>
    </submittedName>
</protein>
<accession>A0A4U1B451</accession>
<comment type="subcellular location">
    <subcellularLocation>
        <location evidence="1">Membrane</location>
    </subcellularLocation>
</comment>
<dbReference type="InterPro" id="IPR047272">
    <property type="entry name" value="S49_SppA_C"/>
</dbReference>
<dbReference type="NCBIfam" id="TIGR00705">
    <property type="entry name" value="SppA_67K"/>
    <property type="match status" value="1"/>
</dbReference>
<dbReference type="CDD" id="cd07023">
    <property type="entry name" value="S49_Sppa_N_C"/>
    <property type="match status" value="1"/>
</dbReference>
<feature type="transmembrane region" description="Helical" evidence="8">
    <location>
        <begin position="12"/>
        <end position="33"/>
    </location>
</feature>
<organism evidence="10 11">
    <name type="scientific">Thalassotalea mangrovi</name>
    <dbReference type="NCBI Taxonomy" id="2572245"/>
    <lineage>
        <taxon>Bacteria</taxon>
        <taxon>Pseudomonadati</taxon>
        <taxon>Pseudomonadota</taxon>
        <taxon>Gammaproteobacteria</taxon>
        <taxon>Alteromonadales</taxon>
        <taxon>Colwelliaceae</taxon>
        <taxon>Thalassotalea</taxon>
    </lineage>
</organism>
<evidence type="ECO:0000256" key="1">
    <source>
        <dbReference type="ARBA" id="ARBA00004370"/>
    </source>
</evidence>
<evidence type="ECO:0000256" key="2">
    <source>
        <dbReference type="ARBA" id="ARBA00008683"/>
    </source>
</evidence>
<keyword evidence="3" id="KW-0645">Protease</keyword>
<keyword evidence="6 8" id="KW-0472">Membrane</keyword>
<dbReference type="SUPFAM" id="SSF52096">
    <property type="entry name" value="ClpP/crotonase"/>
    <property type="match status" value="2"/>
</dbReference>
<dbReference type="PIRSF" id="PIRSF001217">
    <property type="entry name" value="Protease_4_SppA"/>
    <property type="match status" value="1"/>
</dbReference>
<feature type="active site" description="Proton donor/acceptor" evidence="7">
    <location>
        <position position="196"/>
    </location>
</feature>
<dbReference type="Gene3D" id="6.20.330.10">
    <property type="match status" value="1"/>
</dbReference>
<dbReference type="Proteomes" id="UP000307999">
    <property type="component" value="Unassembled WGS sequence"/>
</dbReference>
<dbReference type="GO" id="GO:0008236">
    <property type="term" value="F:serine-type peptidase activity"/>
    <property type="evidence" value="ECO:0007669"/>
    <property type="project" value="UniProtKB-KW"/>
</dbReference>
<comment type="similarity">
    <text evidence="2">Belongs to the peptidase S49 family.</text>
</comment>
<dbReference type="InterPro" id="IPR047217">
    <property type="entry name" value="S49_SppA_67K_type_N"/>
</dbReference>
<keyword evidence="4" id="KW-0378">Hydrolase</keyword>
<evidence type="ECO:0000259" key="9">
    <source>
        <dbReference type="Pfam" id="PF01343"/>
    </source>
</evidence>
<feature type="domain" description="Peptidase S49" evidence="9">
    <location>
        <begin position="128"/>
        <end position="284"/>
    </location>
</feature>
<dbReference type="InterPro" id="IPR002142">
    <property type="entry name" value="Peptidase_S49"/>
</dbReference>
<dbReference type="EMBL" id="SWDB01000023">
    <property type="protein sequence ID" value="TKB44917.1"/>
    <property type="molecule type" value="Genomic_DNA"/>
</dbReference>
<reference evidence="10 11" key="1">
    <citation type="submission" date="2019-04" db="EMBL/GenBank/DDBJ databases">
        <title>Thalassotalea guangxiensis sp. nov., isolated from sediment of the coastal wetland.</title>
        <authorList>
            <person name="Zheng S."/>
            <person name="Zhang D."/>
        </authorList>
    </citation>
    <scope>NUCLEOTIDE SEQUENCE [LARGE SCALE GENOMIC DNA]</scope>
    <source>
        <strain evidence="10 11">ZS-4</strain>
    </source>
</reference>
<evidence type="ECO:0000313" key="11">
    <source>
        <dbReference type="Proteomes" id="UP000307999"/>
    </source>
</evidence>
<dbReference type="InterPro" id="IPR029045">
    <property type="entry name" value="ClpP/crotonase-like_dom_sf"/>
</dbReference>
<evidence type="ECO:0000256" key="5">
    <source>
        <dbReference type="ARBA" id="ARBA00022825"/>
    </source>
</evidence>
<evidence type="ECO:0000256" key="6">
    <source>
        <dbReference type="ARBA" id="ARBA00023136"/>
    </source>
</evidence>
<evidence type="ECO:0000256" key="3">
    <source>
        <dbReference type="ARBA" id="ARBA00022670"/>
    </source>
</evidence>
<name>A0A4U1B451_9GAMM</name>
<keyword evidence="8" id="KW-0812">Transmembrane</keyword>
<keyword evidence="5" id="KW-0720">Serine protease</keyword>
<dbReference type="NCBIfam" id="TIGR00706">
    <property type="entry name" value="SppA_dom"/>
    <property type="match status" value="1"/>
</dbReference>
<evidence type="ECO:0000313" key="10">
    <source>
        <dbReference type="EMBL" id="TKB44917.1"/>
    </source>
</evidence>
<dbReference type="Gene3D" id="3.90.226.10">
    <property type="entry name" value="2-enoyl-CoA Hydratase, Chain A, domain 1"/>
    <property type="match status" value="2"/>
</dbReference>
<dbReference type="InterPro" id="IPR004634">
    <property type="entry name" value="Pept_S49_pIV"/>
</dbReference>
<dbReference type="InterPro" id="IPR004635">
    <property type="entry name" value="Pept_S49_SppA"/>
</dbReference>
<dbReference type="AlphaFoldDB" id="A0A4U1B451"/>
<dbReference type="CDD" id="cd07018">
    <property type="entry name" value="S49_SppA_67K_type"/>
    <property type="match status" value="1"/>
</dbReference>